<dbReference type="EMBL" id="ML003252">
    <property type="protein sequence ID" value="RKP34320.1"/>
    <property type="molecule type" value="Genomic_DNA"/>
</dbReference>
<keyword evidence="1" id="KW-0472">Membrane</keyword>
<accession>A0A4P9ZPP6</accession>
<dbReference type="AlphaFoldDB" id="A0A4P9ZPP6"/>
<name>A0A4P9ZPP6_9FUNG</name>
<evidence type="ECO:0000256" key="1">
    <source>
        <dbReference type="SAM" id="Phobius"/>
    </source>
</evidence>
<feature type="transmembrane region" description="Helical" evidence="1">
    <location>
        <begin position="42"/>
        <end position="61"/>
    </location>
</feature>
<gene>
    <name evidence="2" type="ORF">BJ085DRAFT_36397</name>
</gene>
<sequence>MNFWPQLVLTSFCIGYLTRHLDLITIAQEVAHEFASTSHKPLLLLCFAGLCVTFLLIVIPLERLAEFEHRTSCDYTNHSSAKEQLKRRGSF</sequence>
<proteinExistence type="predicted"/>
<protein>
    <submittedName>
        <fullName evidence="2">Uncharacterized protein</fullName>
    </submittedName>
</protein>
<keyword evidence="1" id="KW-1133">Transmembrane helix</keyword>
<dbReference type="OrthoDB" id="70250at2759"/>
<dbReference type="Proteomes" id="UP000268162">
    <property type="component" value="Unassembled WGS sequence"/>
</dbReference>
<evidence type="ECO:0000313" key="3">
    <source>
        <dbReference type="Proteomes" id="UP000268162"/>
    </source>
</evidence>
<keyword evidence="3" id="KW-1185">Reference proteome</keyword>
<dbReference type="STRING" id="215637.A0A4P9ZPP6"/>
<keyword evidence="1" id="KW-0812">Transmembrane</keyword>
<evidence type="ECO:0000313" key="2">
    <source>
        <dbReference type="EMBL" id="RKP34320.1"/>
    </source>
</evidence>
<organism evidence="2 3">
    <name type="scientific">Dimargaris cristalligena</name>
    <dbReference type="NCBI Taxonomy" id="215637"/>
    <lineage>
        <taxon>Eukaryota</taxon>
        <taxon>Fungi</taxon>
        <taxon>Fungi incertae sedis</taxon>
        <taxon>Zoopagomycota</taxon>
        <taxon>Kickxellomycotina</taxon>
        <taxon>Dimargaritomycetes</taxon>
        <taxon>Dimargaritales</taxon>
        <taxon>Dimargaritaceae</taxon>
        <taxon>Dimargaris</taxon>
    </lineage>
</organism>
<reference evidence="3" key="1">
    <citation type="journal article" date="2018" name="Nat. Microbiol.">
        <title>Leveraging single-cell genomics to expand the fungal tree of life.</title>
        <authorList>
            <person name="Ahrendt S.R."/>
            <person name="Quandt C.A."/>
            <person name="Ciobanu D."/>
            <person name="Clum A."/>
            <person name="Salamov A."/>
            <person name="Andreopoulos B."/>
            <person name="Cheng J.F."/>
            <person name="Woyke T."/>
            <person name="Pelin A."/>
            <person name="Henrissat B."/>
            <person name="Reynolds N.K."/>
            <person name="Benny G.L."/>
            <person name="Smith M.E."/>
            <person name="James T.Y."/>
            <person name="Grigoriev I.V."/>
        </authorList>
    </citation>
    <scope>NUCLEOTIDE SEQUENCE [LARGE SCALE GENOMIC DNA]</scope>
    <source>
        <strain evidence="3">RSA 468</strain>
    </source>
</reference>